<feature type="compositionally biased region" description="Basic and acidic residues" evidence="1">
    <location>
        <begin position="1"/>
        <end position="10"/>
    </location>
</feature>
<evidence type="ECO:0000256" key="1">
    <source>
        <dbReference type="SAM" id="MobiDB-lite"/>
    </source>
</evidence>
<dbReference type="PANTHER" id="PTHR38937:SF2">
    <property type="entry name" value="MEMBRANE PROTEIN OF ER BODY-LIKE PROTEIN ISOFORM X1"/>
    <property type="match status" value="1"/>
</dbReference>
<feature type="transmembrane region" description="Helical" evidence="2">
    <location>
        <begin position="377"/>
        <end position="396"/>
    </location>
</feature>
<dbReference type="EMBL" id="PKMF04000232">
    <property type="protein sequence ID" value="KAK7841873.1"/>
    <property type="molecule type" value="Genomic_DNA"/>
</dbReference>
<feature type="compositionally biased region" description="Pro residues" evidence="1">
    <location>
        <begin position="323"/>
        <end position="338"/>
    </location>
</feature>
<sequence>MEEFGSRGRESQNGSSWKVASPTYHHGSTSTNGGGLSSEHNGGTESLLEKTGKERPKTSPGHVTLDVTLTAENSGIQNGGEINLEVEDKCKNEDTYVVNPPLSRNSLQNQNAKDISIKIERELKETELYLETLYKKPGKHDFYCPNCKVCIDKVLIRSEEVKCPTCFEFLKPIGEWIFGERKSSKQENDPEIPHDDKRPYNSAITSLGVVTSVASADAAKKNYRGIPHIDKSPYNNAAPPSTSAITSLSAVPFAASADAATKNDPETPCDNKKANNNVAPPSPGSITSLSAGPSAASADAASKNDHKIPPNNKTANNTVQVQPEPPLPPPLTSPPPPATAIKREILKSIVFGGLTESITSLGVVTSAASVDATTMNIIALALANLVGGLFVIGHNIKELKNDPSRVSSNGTDEEVDRYQEVLGQKRNFILHASVAILSFLVFGLVPPVVYGFSFYESDNRDLKLAAVAAASLLCITLLAIVKAYIQKPTDWYNYITNILYYLAIGLGVSGISFLAGYLVRKLIEKLGWFESSVAATLSLPEMNLVKPAWGSY</sequence>
<feature type="region of interest" description="Disordered" evidence="1">
    <location>
        <begin position="181"/>
        <end position="201"/>
    </location>
</feature>
<organism evidence="3 4">
    <name type="scientific">Quercus suber</name>
    <name type="common">Cork oak</name>
    <dbReference type="NCBI Taxonomy" id="58331"/>
    <lineage>
        <taxon>Eukaryota</taxon>
        <taxon>Viridiplantae</taxon>
        <taxon>Streptophyta</taxon>
        <taxon>Embryophyta</taxon>
        <taxon>Tracheophyta</taxon>
        <taxon>Spermatophyta</taxon>
        <taxon>Magnoliopsida</taxon>
        <taxon>eudicotyledons</taxon>
        <taxon>Gunneridae</taxon>
        <taxon>Pentapetalae</taxon>
        <taxon>rosids</taxon>
        <taxon>fabids</taxon>
        <taxon>Fagales</taxon>
        <taxon>Fagaceae</taxon>
        <taxon>Quercus</taxon>
    </lineage>
</organism>
<evidence type="ECO:0000313" key="3">
    <source>
        <dbReference type="EMBL" id="KAK7841873.1"/>
    </source>
</evidence>
<name>A0AAW0KTX4_QUESU</name>
<dbReference type="AlphaFoldDB" id="A0AAW0KTX4"/>
<feature type="transmembrane region" description="Helical" evidence="2">
    <location>
        <begin position="498"/>
        <end position="519"/>
    </location>
</feature>
<dbReference type="PANTHER" id="PTHR38937">
    <property type="entry name" value="MEMBRANE PROTEIN OF ER BODY-LIKE PROTEIN"/>
    <property type="match status" value="1"/>
</dbReference>
<keyword evidence="2" id="KW-1133">Transmembrane helix</keyword>
<proteinExistence type="predicted"/>
<protein>
    <submittedName>
        <fullName evidence="3">Membrane protein of er body 1</fullName>
    </submittedName>
</protein>
<feature type="compositionally biased region" description="Polar residues" evidence="1">
    <location>
        <begin position="274"/>
        <end position="287"/>
    </location>
</feature>
<feature type="compositionally biased region" description="Basic and acidic residues" evidence="1">
    <location>
        <begin position="261"/>
        <end position="273"/>
    </location>
</feature>
<gene>
    <name evidence="3" type="primary">MEB1</name>
    <name evidence="3" type="ORF">CFP56_014767</name>
</gene>
<feature type="compositionally biased region" description="Basic and acidic residues" evidence="1">
    <location>
        <begin position="181"/>
        <end position="199"/>
    </location>
</feature>
<feature type="compositionally biased region" description="Low complexity" evidence="1">
    <location>
        <begin position="288"/>
        <end position="301"/>
    </location>
</feature>
<feature type="region of interest" description="Disordered" evidence="1">
    <location>
        <begin position="257"/>
        <end position="339"/>
    </location>
</feature>
<keyword evidence="2" id="KW-0812">Transmembrane</keyword>
<keyword evidence="4" id="KW-1185">Reference proteome</keyword>
<feature type="region of interest" description="Disordered" evidence="1">
    <location>
        <begin position="1"/>
        <end position="62"/>
    </location>
</feature>
<feature type="compositionally biased region" description="Polar residues" evidence="1">
    <location>
        <begin position="311"/>
        <end position="321"/>
    </location>
</feature>
<feature type="compositionally biased region" description="Basic and acidic residues" evidence="1">
    <location>
        <begin position="47"/>
        <end position="57"/>
    </location>
</feature>
<keyword evidence="2" id="KW-0472">Membrane</keyword>
<reference evidence="3 4" key="1">
    <citation type="journal article" date="2018" name="Sci. Data">
        <title>The draft genome sequence of cork oak.</title>
        <authorList>
            <person name="Ramos A.M."/>
            <person name="Usie A."/>
            <person name="Barbosa P."/>
            <person name="Barros P.M."/>
            <person name="Capote T."/>
            <person name="Chaves I."/>
            <person name="Simoes F."/>
            <person name="Abreu I."/>
            <person name="Carrasquinho I."/>
            <person name="Faro C."/>
            <person name="Guimaraes J.B."/>
            <person name="Mendonca D."/>
            <person name="Nobrega F."/>
            <person name="Rodrigues L."/>
            <person name="Saibo N.J.M."/>
            <person name="Varela M.C."/>
            <person name="Egas C."/>
            <person name="Matos J."/>
            <person name="Miguel C.M."/>
            <person name="Oliveira M.M."/>
            <person name="Ricardo C.P."/>
            <person name="Goncalves S."/>
        </authorList>
    </citation>
    <scope>NUCLEOTIDE SEQUENCE [LARGE SCALE GENOMIC DNA]</scope>
    <source>
        <strain evidence="4">cv. HL8</strain>
    </source>
</reference>
<accession>A0AAW0KTX4</accession>
<feature type="transmembrane region" description="Helical" evidence="2">
    <location>
        <begin position="428"/>
        <end position="452"/>
    </location>
</feature>
<evidence type="ECO:0000256" key="2">
    <source>
        <dbReference type="SAM" id="Phobius"/>
    </source>
</evidence>
<feature type="transmembrane region" description="Helical" evidence="2">
    <location>
        <begin position="464"/>
        <end position="486"/>
    </location>
</feature>
<dbReference type="Proteomes" id="UP000237347">
    <property type="component" value="Unassembled WGS sequence"/>
</dbReference>
<evidence type="ECO:0000313" key="4">
    <source>
        <dbReference type="Proteomes" id="UP000237347"/>
    </source>
</evidence>
<dbReference type="InterPro" id="IPR052843">
    <property type="entry name" value="ER_body_metal_sequester"/>
</dbReference>
<comment type="caution">
    <text evidence="3">The sequence shown here is derived from an EMBL/GenBank/DDBJ whole genome shotgun (WGS) entry which is preliminary data.</text>
</comment>